<keyword evidence="3" id="KW-1185">Reference proteome</keyword>
<evidence type="ECO:0000256" key="1">
    <source>
        <dbReference type="SAM" id="MobiDB-lite"/>
    </source>
</evidence>
<reference evidence="3" key="1">
    <citation type="submission" date="2017-12" db="EMBL/GenBank/DDBJ databases">
        <title>Genomic analysis of Paracoccus sp. CBA4604.</title>
        <authorList>
            <person name="Roh S.W."/>
            <person name="Kim J.Y."/>
            <person name="Kim J.S."/>
        </authorList>
    </citation>
    <scope>NUCLEOTIDE SEQUENCE [LARGE SCALE GENOMIC DNA]</scope>
    <source>
        <strain evidence="3">CBA4604</strain>
    </source>
</reference>
<dbReference type="Gene3D" id="6.10.280.50">
    <property type="match status" value="1"/>
</dbReference>
<gene>
    <name evidence="2" type="ORF">CYR75_01550</name>
</gene>
<sequence>MSVDAHIEKLREKHEKVSRAVEQAQRAPGASDLEITEMKREKLRLKEQIERLNA</sequence>
<protein>
    <submittedName>
        <fullName evidence="2">DUF465 domain-containing protein</fullName>
    </submittedName>
</protein>
<name>A0A2K9MBZ8_9RHOB</name>
<dbReference type="InterPro" id="IPR007420">
    <property type="entry name" value="DUF465"/>
</dbReference>
<proteinExistence type="predicted"/>
<dbReference type="Proteomes" id="UP000234882">
    <property type="component" value="Chromosome"/>
</dbReference>
<dbReference type="AlphaFoldDB" id="A0A2K9MBZ8"/>
<organism evidence="2 3">
    <name type="scientific">Paracoccus jeotgali</name>
    <dbReference type="NCBI Taxonomy" id="2065379"/>
    <lineage>
        <taxon>Bacteria</taxon>
        <taxon>Pseudomonadati</taxon>
        <taxon>Pseudomonadota</taxon>
        <taxon>Alphaproteobacteria</taxon>
        <taxon>Rhodobacterales</taxon>
        <taxon>Paracoccaceae</taxon>
        <taxon>Paracoccus</taxon>
    </lineage>
</organism>
<dbReference type="OrthoDB" id="7362854at2"/>
<dbReference type="Pfam" id="PF04325">
    <property type="entry name" value="DUF465"/>
    <property type="match status" value="1"/>
</dbReference>
<evidence type="ECO:0000313" key="2">
    <source>
        <dbReference type="EMBL" id="AUM73150.1"/>
    </source>
</evidence>
<accession>A0A2K9MBZ8</accession>
<dbReference type="InterPro" id="IPR038444">
    <property type="entry name" value="DUF465_sf"/>
</dbReference>
<feature type="compositionally biased region" description="Basic and acidic residues" evidence="1">
    <location>
        <begin position="1"/>
        <end position="19"/>
    </location>
</feature>
<dbReference type="EMBL" id="CP025583">
    <property type="protein sequence ID" value="AUM73150.1"/>
    <property type="molecule type" value="Genomic_DNA"/>
</dbReference>
<dbReference type="KEGG" id="paru:CYR75_01550"/>
<dbReference type="RefSeq" id="WP_101498534.1">
    <property type="nucleotide sequence ID" value="NZ_CP025583.1"/>
</dbReference>
<evidence type="ECO:0000313" key="3">
    <source>
        <dbReference type="Proteomes" id="UP000234882"/>
    </source>
</evidence>
<feature type="region of interest" description="Disordered" evidence="1">
    <location>
        <begin position="1"/>
        <end position="35"/>
    </location>
</feature>